<dbReference type="NCBIfam" id="TIGR00689">
    <property type="entry name" value="rpiB_lacA_lacB"/>
    <property type="match status" value="1"/>
</dbReference>
<dbReference type="NCBIfam" id="NF004051">
    <property type="entry name" value="PRK05571.1"/>
    <property type="match status" value="1"/>
</dbReference>
<dbReference type="InterPro" id="IPR003500">
    <property type="entry name" value="RpiB_LacA_LacB"/>
</dbReference>
<evidence type="ECO:0000256" key="1">
    <source>
        <dbReference type="ARBA" id="ARBA00008754"/>
    </source>
</evidence>
<keyword evidence="4" id="KW-1185">Reference proteome</keyword>
<comment type="similarity">
    <text evidence="1">Belongs to the LacAB/RpiB family.</text>
</comment>
<dbReference type="GO" id="GO:0016853">
    <property type="term" value="F:isomerase activity"/>
    <property type="evidence" value="ECO:0007669"/>
    <property type="project" value="UniProtKB-KW"/>
</dbReference>
<dbReference type="PIRSF" id="PIRSF005384">
    <property type="entry name" value="RpiB_LacA_B"/>
    <property type="match status" value="1"/>
</dbReference>
<gene>
    <name evidence="3" type="primary">rpiB</name>
    <name evidence="3" type="ORF">GCM10009118_02420</name>
</gene>
<keyword evidence="2 3" id="KW-0413">Isomerase</keyword>
<dbReference type="EMBL" id="BAAAFH010000003">
    <property type="protein sequence ID" value="GAA0873834.1"/>
    <property type="molecule type" value="Genomic_DNA"/>
</dbReference>
<evidence type="ECO:0000313" key="3">
    <source>
        <dbReference type="EMBL" id="GAA0873834.1"/>
    </source>
</evidence>
<dbReference type="NCBIfam" id="TIGR01120">
    <property type="entry name" value="rpiB"/>
    <property type="match status" value="1"/>
</dbReference>
<reference evidence="3 4" key="1">
    <citation type="journal article" date="2019" name="Int. J. Syst. Evol. Microbiol.">
        <title>The Global Catalogue of Microorganisms (GCM) 10K type strain sequencing project: providing services to taxonomists for standard genome sequencing and annotation.</title>
        <authorList>
            <consortium name="The Broad Institute Genomics Platform"/>
            <consortium name="The Broad Institute Genome Sequencing Center for Infectious Disease"/>
            <person name="Wu L."/>
            <person name="Ma J."/>
        </authorList>
    </citation>
    <scope>NUCLEOTIDE SEQUENCE [LARGE SCALE GENOMIC DNA]</scope>
    <source>
        <strain evidence="3 4">JCM 16083</strain>
    </source>
</reference>
<protein>
    <submittedName>
        <fullName evidence="3">Ribose 5-phosphate isomerase B</fullName>
    </submittedName>
</protein>
<name>A0ABN1ML20_9FLAO</name>
<evidence type="ECO:0000256" key="2">
    <source>
        <dbReference type="ARBA" id="ARBA00023235"/>
    </source>
</evidence>
<dbReference type="SUPFAM" id="SSF89623">
    <property type="entry name" value="Ribose/Galactose isomerase RpiB/AlsB"/>
    <property type="match status" value="1"/>
</dbReference>
<organism evidence="3 4">
    <name type="scientific">Wandonia haliotis</name>
    <dbReference type="NCBI Taxonomy" id="574963"/>
    <lineage>
        <taxon>Bacteria</taxon>
        <taxon>Pseudomonadati</taxon>
        <taxon>Bacteroidota</taxon>
        <taxon>Flavobacteriia</taxon>
        <taxon>Flavobacteriales</taxon>
        <taxon>Crocinitomicaceae</taxon>
        <taxon>Wandonia</taxon>
    </lineage>
</organism>
<dbReference type="PANTHER" id="PTHR30345:SF0">
    <property type="entry name" value="DNA DAMAGE-REPAIR_TOLERATION PROTEIN DRT102"/>
    <property type="match status" value="1"/>
</dbReference>
<dbReference type="InterPro" id="IPR004785">
    <property type="entry name" value="RpiB"/>
</dbReference>
<dbReference type="RefSeq" id="WP_343784265.1">
    <property type="nucleotide sequence ID" value="NZ_BAAAFH010000003.1"/>
</dbReference>
<dbReference type="PANTHER" id="PTHR30345">
    <property type="entry name" value="RIBOSE-5-PHOSPHATE ISOMERASE B"/>
    <property type="match status" value="1"/>
</dbReference>
<proteinExistence type="inferred from homology"/>
<evidence type="ECO:0000313" key="4">
    <source>
        <dbReference type="Proteomes" id="UP001501126"/>
    </source>
</evidence>
<dbReference type="Proteomes" id="UP001501126">
    <property type="component" value="Unassembled WGS sequence"/>
</dbReference>
<sequence length="145" mass="16145">MSRIIPIGCDHAGFELKEYLKEYLTEKGYEVKDYGTYSADSTDYPDYAHAVSDFVENNEDILGILICGSGNGISMTANKHQGIRCALCWETEIAELARLHNNANIIALPARFISREAAIEMVDTFFSTEFEGGRHANRVNKIACS</sequence>
<dbReference type="Pfam" id="PF02502">
    <property type="entry name" value="LacAB_rpiB"/>
    <property type="match status" value="1"/>
</dbReference>
<dbReference type="Gene3D" id="3.40.1400.10">
    <property type="entry name" value="Sugar-phosphate isomerase, RpiB/LacA/LacB"/>
    <property type="match status" value="1"/>
</dbReference>
<accession>A0ABN1ML20</accession>
<dbReference type="InterPro" id="IPR036569">
    <property type="entry name" value="RpiB_LacA_LacB_sf"/>
</dbReference>
<comment type="caution">
    <text evidence="3">The sequence shown here is derived from an EMBL/GenBank/DDBJ whole genome shotgun (WGS) entry which is preliminary data.</text>
</comment>